<organism evidence="1 2">
    <name type="scientific">Rhodococcus phage Toil</name>
    <dbReference type="NCBI Taxonomy" id="1975614"/>
    <lineage>
        <taxon>Viruses</taxon>
        <taxon>Varidnaviria</taxon>
        <taxon>Bamfordvirae</taxon>
        <taxon>Preplasmiviricota</taxon>
        <taxon>Prepoliviricotina</taxon>
        <taxon>Tectiliviricetes</taxon>
        <taxon>Kalamavirales</taxon>
        <taxon>Tectiviridae</taxon>
        <taxon>Epsilontectivirus</taxon>
        <taxon>Epsilontectivirus toil</taxon>
    </lineage>
</organism>
<dbReference type="Proteomes" id="UP000225832">
    <property type="component" value="Segment"/>
</dbReference>
<gene>
    <name evidence="1" type="ORF">Toil_gp06</name>
</gene>
<accession>A0A1W6DXS9</accession>
<evidence type="ECO:0000313" key="2">
    <source>
        <dbReference type="Proteomes" id="UP000225832"/>
    </source>
</evidence>
<evidence type="ECO:0000313" key="1">
    <source>
        <dbReference type="EMBL" id="ARK07689.1"/>
    </source>
</evidence>
<sequence length="95" mass="10797">MKVSFECSHSLEMHIVPRFGDRLWCRDCDTYRSVTHVDVWIFNCSDCKYSRRLATSGRALAIAEEHANRNGHTLKVKNPGGVVSYIVSPDTIPML</sequence>
<reference evidence="1 2" key="1">
    <citation type="submission" date="2017-03" db="EMBL/GenBank/DDBJ databases">
        <title>Complete genome of Rhodococcus opacus Tectivirus Toil.</title>
        <authorList>
            <person name="Gill J.J."/>
            <person name="Wang B."/>
            <person name="Young R."/>
            <person name="Chu K.-H."/>
        </authorList>
    </citation>
    <scope>NUCLEOTIDE SEQUENCE [LARGE SCALE GENOMIC DNA]</scope>
</reference>
<proteinExistence type="predicted"/>
<name>A0A1W6DXS9_9VIRU</name>
<protein>
    <submittedName>
        <fullName evidence="1">Uncharacterized protein</fullName>
    </submittedName>
</protein>
<keyword evidence="2" id="KW-1185">Reference proteome</keyword>
<dbReference type="EMBL" id="KY817360">
    <property type="protein sequence ID" value="ARK07689.1"/>
    <property type="molecule type" value="Genomic_DNA"/>
</dbReference>